<keyword evidence="3" id="KW-1185">Reference proteome</keyword>
<comment type="caution">
    <text evidence="2">The sequence shown here is derived from an EMBL/GenBank/DDBJ whole genome shotgun (WGS) entry which is preliminary data.</text>
</comment>
<feature type="compositionally biased region" description="Low complexity" evidence="1">
    <location>
        <begin position="57"/>
        <end position="87"/>
    </location>
</feature>
<dbReference type="EMBL" id="BQNB010010798">
    <property type="protein sequence ID" value="GJS82094.1"/>
    <property type="molecule type" value="Genomic_DNA"/>
</dbReference>
<name>A0ABQ4YW78_9ASTR</name>
<dbReference type="Proteomes" id="UP001151760">
    <property type="component" value="Unassembled WGS sequence"/>
</dbReference>
<gene>
    <name evidence="2" type="ORF">Tco_0748635</name>
</gene>
<organism evidence="2 3">
    <name type="scientific">Tanacetum coccineum</name>
    <dbReference type="NCBI Taxonomy" id="301880"/>
    <lineage>
        <taxon>Eukaryota</taxon>
        <taxon>Viridiplantae</taxon>
        <taxon>Streptophyta</taxon>
        <taxon>Embryophyta</taxon>
        <taxon>Tracheophyta</taxon>
        <taxon>Spermatophyta</taxon>
        <taxon>Magnoliopsida</taxon>
        <taxon>eudicotyledons</taxon>
        <taxon>Gunneridae</taxon>
        <taxon>Pentapetalae</taxon>
        <taxon>asterids</taxon>
        <taxon>campanulids</taxon>
        <taxon>Asterales</taxon>
        <taxon>Asteraceae</taxon>
        <taxon>Asteroideae</taxon>
        <taxon>Anthemideae</taxon>
        <taxon>Anthemidinae</taxon>
        <taxon>Tanacetum</taxon>
    </lineage>
</organism>
<reference evidence="2" key="1">
    <citation type="journal article" date="2022" name="Int. J. Mol. Sci.">
        <title>Draft Genome of Tanacetum Coccineum: Genomic Comparison of Closely Related Tanacetum-Family Plants.</title>
        <authorList>
            <person name="Yamashiro T."/>
            <person name="Shiraishi A."/>
            <person name="Nakayama K."/>
            <person name="Satake H."/>
        </authorList>
    </citation>
    <scope>NUCLEOTIDE SEQUENCE</scope>
</reference>
<evidence type="ECO:0000256" key="1">
    <source>
        <dbReference type="SAM" id="MobiDB-lite"/>
    </source>
</evidence>
<evidence type="ECO:0000313" key="2">
    <source>
        <dbReference type="EMBL" id="GJS82094.1"/>
    </source>
</evidence>
<accession>A0ABQ4YW78</accession>
<proteinExistence type="predicted"/>
<feature type="region of interest" description="Disordered" evidence="1">
    <location>
        <begin position="28"/>
        <end position="107"/>
    </location>
</feature>
<protein>
    <submittedName>
        <fullName evidence="2">Uncharacterized protein</fullName>
    </submittedName>
</protein>
<feature type="compositionally biased region" description="Pro residues" evidence="1">
    <location>
        <begin position="37"/>
        <end position="50"/>
    </location>
</feature>
<evidence type="ECO:0000313" key="3">
    <source>
        <dbReference type="Proteomes" id="UP001151760"/>
    </source>
</evidence>
<reference evidence="2" key="2">
    <citation type="submission" date="2022-01" db="EMBL/GenBank/DDBJ databases">
        <authorList>
            <person name="Yamashiro T."/>
            <person name="Shiraishi A."/>
            <person name="Satake H."/>
            <person name="Nakayama K."/>
        </authorList>
    </citation>
    <scope>NUCLEOTIDE SEQUENCE</scope>
</reference>
<sequence length="202" mass="22073">MASSSSTTTNKKPRIVVKQTWRKSLIIDLTKEDEVTTPPPFSKPNSPTPPNATIKTPSLRGTSSSSSIPSKPNSSPFYSSSPSTNPYLESSNDTPLRVAHPPTIQNQDYQPMDVTITLSPISPLDYALPTPSSSSSPIPIMGYPVHLNLLDLYGANCMCCLHNRNLIIALRDELHFRLNYIEHLPTPPSAPYSPPINTPPPN</sequence>